<feature type="chain" id="PRO_5012937660" description="VIRB2 type IV secretion" evidence="2">
    <location>
        <begin position="26"/>
        <end position="105"/>
    </location>
</feature>
<dbReference type="Pfam" id="PF04956">
    <property type="entry name" value="TrbC"/>
    <property type="match status" value="1"/>
</dbReference>
<accession>A0A1Y2KVE2</accession>
<organism evidence="3 4">
    <name type="scientific">Thalassospira mesophila</name>
    <dbReference type="NCBI Taxonomy" id="1293891"/>
    <lineage>
        <taxon>Bacteria</taxon>
        <taxon>Pseudomonadati</taxon>
        <taxon>Pseudomonadota</taxon>
        <taxon>Alphaproteobacteria</taxon>
        <taxon>Rhodospirillales</taxon>
        <taxon>Thalassospiraceae</taxon>
        <taxon>Thalassospira</taxon>
    </lineage>
</organism>
<evidence type="ECO:0000256" key="2">
    <source>
        <dbReference type="SAM" id="SignalP"/>
    </source>
</evidence>
<keyword evidence="1" id="KW-1133">Transmembrane helix</keyword>
<dbReference type="OrthoDB" id="7357182at2"/>
<keyword evidence="2" id="KW-0732">Signal</keyword>
<dbReference type="RefSeq" id="WP_085586312.1">
    <property type="nucleotide sequence ID" value="NZ_JFKA01000018.1"/>
</dbReference>
<evidence type="ECO:0000256" key="1">
    <source>
        <dbReference type="SAM" id="Phobius"/>
    </source>
</evidence>
<name>A0A1Y2KVE2_9PROT</name>
<evidence type="ECO:0008006" key="5">
    <source>
        <dbReference type="Google" id="ProtNLM"/>
    </source>
</evidence>
<protein>
    <recommendedName>
        <fullName evidence="5">VIRB2 type IV secretion</fullName>
    </recommendedName>
</protein>
<reference evidence="3 4" key="1">
    <citation type="submission" date="2014-03" db="EMBL/GenBank/DDBJ databases">
        <title>The draft genome sequence of Thalassospira mesophila JCM 18969.</title>
        <authorList>
            <person name="Lai Q."/>
            <person name="Shao Z."/>
        </authorList>
    </citation>
    <scope>NUCLEOTIDE SEQUENCE [LARGE SCALE GENOMIC DNA]</scope>
    <source>
        <strain evidence="3 4">JCM 18969</strain>
    </source>
</reference>
<proteinExistence type="predicted"/>
<dbReference type="STRING" id="1293891.TMES_21060"/>
<comment type="caution">
    <text evidence="3">The sequence shown here is derived from an EMBL/GenBank/DDBJ whole genome shotgun (WGS) entry which is preliminary data.</text>
</comment>
<evidence type="ECO:0000313" key="3">
    <source>
        <dbReference type="EMBL" id="OSQ35507.1"/>
    </source>
</evidence>
<feature type="signal peptide" evidence="2">
    <location>
        <begin position="1"/>
        <end position="25"/>
    </location>
</feature>
<gene>
    <name evidence="3" type="ORF">TMES_21060</name>
</gene>
<dbReference type="InterPro" id="IPR007039">
    <property type="entry name" value="TrbC/VirB2"/>
</dbReference>
<dbReference type="Proteomes" id="UP000193391">
    <property type="component" value="Unassembled WGS sequence"/>
</dbReference>
<keyword evidence="1" id="KW-0472">Membrane</keyword>
<dbReference type="AlphaFoldDB" id="A0A1Y2KVE2"/>
<keyword evidence="4" id="KW-1185">Reference proteome</keyword>
<evidence type="ECO:0000313" key="4">
    <source>
        <dbReference type="Proteomes" id="UP000193391"/>
    </source>
</evidence>
<feature type="transmembrane region" description="Helical" evidence="1">
    <location>
        <begin position="84"/>
        <end position="103"/>
    </location>
</feature>
<feature type="transmembrane region" description="Helical" evidence="1">
    <location>
        <begin position="51"/>
        <end position="72"/>
    </location>
</feature>
<dbReference type="EMBL" id="JFKA01000018">
    <property type="protein sequence ID" value="OSQ35507.1"/>
    <property type="molecule type" value="Genomic_DNA"/>
</dbReference>
<keyword evidence="1" id="KW-0812">Transmembrane</keyword>
<sequence length="105" mass="10701">MTKNNLTLCLLVAVATLILTEPAFAQAASTSASGEWYEPIISLFESVQTGVGKIGTIVVGIGVMVLGIWAGFTGRMDWIRAGMIVIGGVLVTSGPAISAGLFGGS</sequence>